<dbReference type="GO" id="GO:0004197">
    <property type="term" value="F:cysteine-type endopeptidase activity"/>
    <property type="evidence" value="ECO:0007669"/>
    <property type="project" value="InterPro"/>
</dbReference>
<name>A3K680_SAGS3</name>
<dbReference type="Gene3D" id="3.40.50.1460">
    <property type="match status" value="1"/>
</dbReference>
<dbReference type="InterPro" id="IPR042095">
    <property type="entry name" value="SUMF_sf"/>
</dbReference>
<comment type="similarity">
    <text evidence="1">Belongs to the peptidase C14A family.</text>
</comment>
<organism evidence="4 5">
    <name type="scientific">Sagittula stellata (strain ATCC 700073 / DSM 11524 / E-37)</name>
    <dbReference type="NCBI Taxonomy" id="388399"/>
    <lineage>
        <taxon>Bacteria</taxon>
        <taxon>Pseudomonadati</taxon>
        <taxon>Pseudomonadota</taxon>
        <taxon>Alphaproteobacteria</taxon>
        <taxon>Rhodobacterales</taxon>
        <taxon>Roseobacteraceae</taxon>
        <taxon>Sagittula</taxon>
    </lineage>
</organism>
<sequence>MILTARFLGTIGVALLLWLGVAGGLLAQGAEPRRVALVIGNARYVQVPALGNAVNDARLIADRLEGLGFEVMFRTDLTRRGFLDTMTEFRETVDGADMGLFFFAGHGVQLRGTNYLLPTDVEPGNTDFLNAEAIDLDTVTRILNEGAQVSMVFLDACRNNPFEATRGSDPDTRGLARVAAQRNTLISFAAAPGEVALDRVAGSDFQNSPFTTALARHLGTPGDPISRTMIKVRRDVLDLTGGRQVPWENSSLVEELVLTKDPTAPPAETGALDAEFWDLIGESGSVDLLERFLERFPDSSFAPEAEARLRRARAARETAQAEPTEAELRAFYAEPVPPVILQRFWDCDSCPEMVEIEGSELIYGTPDTVVRAQYDERPALRLSVGQRPIAVAVTETSQGQFDAFVRDTGHDWPEACLITAGDDALPSMGSRKDVPQTRTFPSLRQLDDAKAMPTG</sequence>
<proteinExistence type="inferred from homology"/>
<dbReference type="InterPro" id="IPR052039">
    <property type="entry name" value="Caspase-related_regulators"/>
</dbReference>
<dbReference type="Proteomes" id="UP000005713">
    <property type="component" value="Unassembled WGS sequence"/>
</dbReference>
<reference evidence="4 5" key="1">
    <citation type="submission" date="2006-06" db="EMBL/GenBank/DDBJ databases">
        <authorList>
            <person name="Moran M.A."/>
            <person name="Ferriera S."/>
            <person name="Johnson J."/>
            <person name="Kravitz S."/>
            <person name="Beeson K."/>
            <person name="Sutton G."/>
            <person name="Rogers Y.-H."/>
            <person name="Friedman R."/>
            <person name="Frazier M."/>
            <person name="Venter J.C."/>
        </authorList>
    </citation>
    <scope>NUCLEOTIDE SEQUENCE [LARGE SCALE GENOMIC DNA]</scope>
    <source>
        <strain evidence="4 5">E-37</strain>
    </source>
</reference>
<gene>
    <name evidence="4" type="ORF">SSE37_06324</name>
</gene>
<evidence type="ECO:0000256" key="2">
    <source>
        <dbReference type="SAM" id="MobiDB-lite"/>
    </source>
</evidence>
<accession>A3K680</accession>
<dbReference type="Gene3D" id="3.90.1580.10">
    <property type="entry name" value="paralog of FGE (formylglycine-generating enzyme)"/>
    <property type="match status" value="1"/>
</dbReference>
<dbReference type="InterPro" id="IPR015917">
    <property type="entry name" value="Pept_C14A"/>
</dbReference>
<feature type="domain" description="Caspase family p20" evidence="3">
    <location>
        <begin position="32"/>
        <end position="161"/>
    </location>
</feature>
<feature type="compositionally biased region" description="Basic and acidic residues" evidence="2">
    <location>
        <begin position="445"/>
        <end position="455"/>
    </location>
</feature>
<evidence type="ECO:0000313" key="4">
    <source>
        <dbReference type="EMBL" id="EBA07230.1"/>
    </source>
</evidence>
<dbReference type="InterPro" id="IPR029030">
    <property type="entry name" value="Caspase-like_dom_sf"/>
</dbReference>
<dbReference type="PANTHER" id="PTHR22576:SF37">
    <property type="entry name" value="MUCOSA-ASSOCIATED LYMPHOID TISSUE LYMPHOMA TRANSLOCATION PROTEIN 1"/>
    <property type="match status" value="1"/>
</dbReference>
<dbReference type="GO" id="GO:0006508">
    <property type="term" value="P:proteolysis"/>
    <property type="evidence" value="ECO:0007669"/>
    <property type="project" value="InterPro"/>
</dbReference>
<dbReference type="PANTHER" id="PTHR22576">
    <property type="entry name" value="MUCOSA ASSOCIATED LYMPHOID TISSUE LYMPHOMA TRANSLOCATION PROTEIN 1/PARACASPASE"/>
    <property type="match status" value="1"/>
</dbReference>
<evidence type="ECO:0000313" key="5">
    <source>
        <dbReference type="Proteomes" id="UP000005713"/>
    </source>
</evidence>
<dbReference type="eggNOG" id="COG4249">
    <property type="taxonomic scope" value="Bacteria"/>
</dbReference>
<dbReference type="SMART" id="SM00115">
    <property type="entry name" value="CASc"/>
    <property type="match status" value="1"/>
</dbReference>
<dbReference type="InterPro" id="IPR001309">
    <property type="entry name" value="Pept_C14_p20"/>
</dbReference>
<evidence type="ECO:0000256" key="1">
    <source>
        <dbReference type="ARBA" id="ARBA00010134"/>
    </source>
</evidence>
<dbReference type="SUPFAM" id="SSF52129">
    <property type="entry name" value="Caspase-like"/>
    <property type="match status" value="1"/>
</dbReference>
<feature type="region of interest" description="Disordered" evidence="2">
    <location>
        <begin position="426"/>
        <end position="455"/>
    </location>
</feature>
<comment type="caution">
    <text evidence="4">The sequence shown here is derived from an EMBL/GenBank/DDBJ whole genome shotgun (WGS) entry which is preliminary data.</text>
</comment>
<dbReference type="PROSITE" id="PS50208">
    <property type="entry name" value="CASPASE_P20"/>
    <property type="match status" value="1"/>
</dbReference>
<dbReference type="AlphaFoldDB" id="A3K680"/>
<protein>
    <recommendedName>
        <fullName evidence="3">Caspase family p20 domain-containing protein</fullName>
    </recommendedName>
</protein>
<dbReference type="EMBL" id="AAYA01000010">
    <property type="protein sequence ID" value="EBA07230.1"/>
    <property type="molecule type" value="Genomic_DNA"/>
</dbReference>
<dbReference type="Pfam" id="PF00656">
    <property type="entry name" value="Peptidase_C14"/>
    <property type="match status" value="1"/>
</dbReference>
<dbReference type="SUPFAM" id="SSF56436">
    <property type="entry name" value="C-type lectin-like"/>
    <property type="match status" value="1"/>
</dbReference>
<evidence type="ECO:0000259" key="3">
    <source>
        <dbReference type="PROSITE" id="PS50208"/>
    </source>
</evidence>
<dbReference type="InterPro" id="IPR011600">
    <property type="entry name" value="Pept_C14_caspase"/>
</dbReference>
<keyword evidence="5" id="KW-1185">Reference proteome</keyword>
<dbReference type="InterPro" id="IPR016187">
    <property type="entry name" value="CTDL_fold"/>
</dbReference>